<name>A0A0W0UJ29_9GAMM</name>
<dbReference type="EMBL" id="LNYG01000013">
    <property type="protein sequence ID" value="KTD07896.1"/>
    <property type="molecule type" value="Genomic_DNA"/>
</dbReference>
<reference evidence="3 5" key="2">
    <citation type="submission" date="2016-05" db="EMBL/GenBank/DDBJ databases">
        <authorList>
            <person name="Prochazka B."/>
            <person name="Indra A."/>
            <person name="Hasenberger P."/>
            <person name="Blaschitz M."/>
            <person name="Wagner L."/>
            <person name="Wewalka G."/>
            <person name="Sorschag S."/>
            <person name="Schmid D."/>
            <person name="Ruppitsch W."/>
        </authorList>
    </citation>
    <scope>NUCLEOTIDE SEQUENCE [LARGE SCALE GENOMIC DNA]</scope>
    <source>
        <strain evidence="3 5">974010_12</strain>
    </source>
</reference>
<sequence>MPRFYIFFAMTFIASMSFAKPCTQPNRSCLKLNNQYTQSASIKCNGLSGISATTHSLASVQLDLAYGDGLGAPEPRTIYCKLDYAAEQPTKEFNFYNPYWGSVLEFTLISEKKLEVRVINGWGPRNETHYTFSW</sequence>
<feature type="chain" id="PRO_5006914099" description="Secreted protein" evidence="1">
    <location>
        <begin position="20"/>
        <end position="134"/>
    </location>
</feature>
<feature type="signal peptide" evidence="1">
    <location>
        <begin position="1"/>
        <end position="19"/>
    </location>
</feature>
<dbReference type="Proteomes" id="UP000093336">
    <property type="component" value="Unassembled WGS sequence"/>
</dbReference>
<reference evidence="2 4" key="1">
    <citation type="submission" date="2015-11" db="EMBL/GenBank/DDBJ databases">
        <title>Genomic analysis of 38 Legionella species identifies large and diverse effector repertoires.</title>
        <authorList>
            <person name="Burstein D."/>
            <person name="Amaro F."/>
            <person name="Zusman T."/>
            <person name="Lifshitz Z."/>
            <person name="Cohen O."/>
            <person name="Gilbert J.A."/>
            <person name="Pupko T."/>
            <person name="Shuman H.A."/>
            <person name="Segal G."/>
        </authorList>
    </citation>
    <scope>NUCLEOTIDE SEQUENCE [LARGE SCALE GENOMIC DNA]</scope>
    <source>
        <strain evidence="2 4">JA-26-G1-E2</strain>
    </source>
</reference>
<dbReference type="Proteomes" id="UP000054715">
    <property type="component" value="Unassembled WGS sequence"/>
</dbReference>
<gene>
    <name evidence="3" type="ORF">A8135_09795</name>
    <name evidence="2" type="ORF">Ljam_2091</name>
</gene>
<evidence type="ECO:0000313" key="5">
    <source>
        <dbReference type="Proteomes" id="UP000093336"/>
    </source>
</evidence>
<dbReference type="AlphaFoldDB" id="A0A0W0UJ29"/>
<evidence type="ECO:0000256" key="1">
    <source>
        <dbReference type="SAM" id="SignalP"/>
    </source>
</evidence>
<keyword evidence="5" id="KW-1185">Reference proteome</keyword>
<dbReference type="RefSeq" id="WP_058449972.1">
    <property type="nucleotide sequence ID" value="NZ_CAAAJF010000002.1"/>
</dbReference>
<keyword evidence="1" id="KW-0732">Signal</keyword>
<dbReference type="OrthoDB" id="5640429at2"/>
<accession>A0A0W0UJ29</accession>
<evidence type="ECO:0008006" key="6">
    <source>
        <dbReference type="Google" id="ProtNLM"/>
    </source>
</evidence>
<evidence type="ECO:0000313" key="3">
    <source>
        <dbReference type="EMBL" id="OCH99028.1"/>
    </source>
</evidence>
<organism evidence="2 4">
    <name type="scientific">Legionella jamestowniensis</name>
    <dbReference type="NCBI Taxonomy" id="455"/>
    <lineage>
        <taxon>Bacteria</taxon>
        <taxon>Pseudomonadati</taxon>
        <taxon>Pseudomonadota</taxon>
        <taxon>Gammaproteobacteria</taxon>
        <taxon>Legionellales</taxon>
        <taxon>Legionellaceae</taxon>
        <taxon>Legionella</taxon>
    </lineage>
</organism>
<evidence type="ECO:0000313" key="2">
    <source>
        <dbReference type="EMBL" id="KTD07896.1"/>
    </source>
</evidence>
<proteinExistence type="predicted"/>
<dbReference type="PATRIC" id="fig|455.5.peg.2204"/>
<evidence type="ECO:0000313" key="4">
    <source>
        <dbReference type="Proteomes" id="UP000054715"/>
    </source>
</evidence>
<dbReference type="EMBL" id="LYOZ01000003">
    <property type="protein sequence ID" value="OCH99028.1"/>
    <property type="molecule type" value="Genomic_DNA"/>
</dbReference>
<protein>
    <recommendedName>
        <fullName evidence="6">Secreted protein</fullName>
    </recommendedName>
</protein>
<comment type="caution">
    <text evidence="2">The sequence shown here is derived from an EMBL/GenBank/DDBJ whole genome shotgun (WGS) entry which is preliminary data.</text>
</comment>